<dbReference type="HOGENOM" id="CLU_2468116_0_0_12"/>
<name>M2CJW7_TREDN</name>
<sequence>MMMNKYLHKTDFLITNWDTLSGFEKSEELRKVVFCKSYNKITKKDLLFLLCETINLIEAGEYRRKNHFRGYVELINYLNTKKHQGGKR</sequence>
<comment type="caution">
    <text evidence="1">The sequence shown here is derived from an EMBL/GenBank/DDBJ whole genome shotgun (WGS) entry which is preliminary data.</text>
</comment>
<proteinExistence type="predicted"/>
<dbReference type="RefSeq" id="WP_002686786.1">
    <property type="nucleotide sequence ID" value="NZ_CM001794.1"/>
</dbReference>
<organism evidence="1">
    <name type="scientific">Treponema denticola H1-T</name>
    <dbReference type="NCBI Taxonomy" id="999431"/>
    <lineage>
        <taxon>Bacteria</taxon>
        <taxon>Pseudomonadati</taxon>
        <taxon>Spirochaetota</taxon>
        <taxon>Spirochaetia</taxon>
        <taxon>Spirochaetales</taxon>
        <taxon>Treponemataceae</taxon>
        <taxon>Treponema</taxon>
    </lineage>
</organism>
<protein>
    <submittedName>
        <fullName evidence="1">Uncharacterized protein</fullName>
    </submittedName>
</protein>
<reference evidence="1" key="1">
    <citation type="submission" date="2012-01" db="EMBL/GenBank/DDBJ databases">
        <title>The Genome Sequence of Treponema denticola H1-T.</title>
        <authorList>
            <consortium name="The Broad Institute Genome Sequencing Platform"/>
            <person name="Earl A."/>
            <person name="Ward D."/>
            <person name="Feldgarden M."/>
            <person name="Gevers D."/>
            <person name="Blanton J.M."/>
            <person name="Fenno C.J."/>
            <person name="Baranova O.V."/>
            <person name="Mathney J."/>
            <person name="Dewhirst F.E."/>
            <person name="Izard J."/>
            <person name="Young S.K."/>
            <person name="Zeng Q."/>
            <person name="Gargeya S."/>
            <person name="Fitzgerald M."/>
            <person name="Haas B."/>
            <person name="Abouelleil A."/>
            <person name="Alvarado L."/>
            <person name="Arachchi H.M."/>
            <person name="Berlin A."/>
            <person name="Chapman S.B."/>
            <person name="Gearin G."/>
            <person name="Goldberg J."/>
            <person name="Griggs A."/>
            <person name="Gujja S."/>
            <person name="Hansen M."/>
            <person name="Heiman D."/>
            <person name="Howarth C."/>
            <person name="Larimer J."/>
            <person name="Lui A."/>
            <person name="MacDonald P.J.P."/>
            <person name="McCowen C."/>
            <person name="Montmayeur A."/>
            <person name="Murphy C."/>
            <person name="Neiman D."/>
            <person name="Pearson M."/>
            <person name="Priest M."/>
            <person name="Roberts A."/>
            <person name="Saif S."/>
            <person name="Shea T."/>
            <person name="Sisk P."/>
            <person name="Stolte C."/>
            <person name="Sykes S."/>
            <person name="Wortman J."/>
            <person name="Nusbaum C."/>
            <person name="Birren B."/>
        </authorList>
    </citation>
    <scope>NUCLEOTIDE SEQUENCE [LARGE SCALE GENOMIC DNA]</scope>
    <source>
        <strain evidence="1">H1-T</strain>
    </source>
</reference>
<dbReference type="Proteomes" id="UP000011708">
    <property type="component" value="Chromosome"/>
</dbReference>
<evidence type="ECO:0000313" key="1">
    <source>
        <dbReference type="EMBL" id="EMB34554.1"/>
    </source>
</evidence>
<dbReference type="PATRIC" id="fig|999431.4.peg.96"/>
<accession>M2CJW7</accession>
<dbReference type="EMBL" id="AGDW01000001">
    <property type="protein sequence ID" value="EMB34554.1"/>
    <property type="molecule type" value="Genomic_DNA"/>
</dbReference>
<dbReference type="AlphaFoldDB" id="M2CJW7"/>
<gene>
    <name evidence="1" type="ORF">HMPREF9725_00093</name>
</gene>